<feature type="region of interest" description="Disordered" evidence="1">
    <location>
        <begin position="175"/>
        <end position="274"/>
    </location>
</feature>
<feature type="compositionally biased region" description="Low complexity" evidence="1">
    <location>
        <begin position="184"/>
        <end position="199"/>
    </location>
</feature>
<protein>
    <submittedName>
        <fullName evidence="2">Uncharacterized protein</fullName>
    </submittedName>
</protein>
<feature type="region of interest" description="Disordered" evidence="1">
    <location>
        <begin position="93"/>
        <end position="115"/>
    </location>
</feature>
<feature type="compositionally biased region" description="Polar residues" evidence="1">
    <location>
        <begin position="206"/>
        <end position="222"/>
    </location>
</feature>
<feature type="compositionally biased region" description="Acidic residues" evidence="1">
    <location>
        <begin position="256"/>
        <end position="274"/>
    </location>
</feature>
<organism evidence="2 3">
    <name type="scientific">Cutaneotrichosporon oleaginosum</name>
    <dbReference type="NCBI Taxonomy" id="879819"/>
    <lineage>
        <taxon>Eukaryota</taxon>
        <taxon>Fungi</taxon>
        <taxon>Dikarya</taxon>
        <taxon>Basidiomycota</taxon>
        <taxon>Agaricomycotina</taxon>
        <taxon>Tremellomycetes</taxon>
        <taxon>Trichosporonales</taxon>
        <taxon>Trichosporonaceae</taxon>
        <taxon>Cutaneotrichosporon</taxon>
    </lineage>
</organism>
<reference evidence="2 3" key="1">
    <citation type="submission" date="2015-03" db="EMBL/GenBank/DDBJ databases">
        <title>Genomics and transcriptomics of the oil-accumulating basidiomycete yeast T. oleaginosus allow insights into substrate utilization and the diverse evolutionary trajectories of mating systems in fungi.</title>
        <authorList>
            <consortium name="DOE Joint Genome Institute"/>
            <person name="Kourist R."/>
            <person name="Kracht O."/>
            <person name="Bracharz F."/>
            <person name="Lipzen A."/>
            <person name="Nolan M."/>
            <person name="Ohm R."/>
            <person name="Grigoriev I."/>
            <person name="Sun S."/>
            <person name="Heitman J."/>
            <person name="Bruck T."/>
            <person name="Nowrousian M."/>
        </authorList>
    </citation>
    <scope>NUCLEOTIDE SEQUENCE [LARGE SCALE GENOMIC DNA]</scope>
    <source>
        <strain evidence="2 3">IBC0246</strain>
    </source>
</reference>
<name>A0A0J1B3C8_9TREE</name>
<evidence type="ECO:0000313" key="2">
    <source>
        <dbReference type="EMBL" id="KLT42129.1"/>
    </source>
</evidence>
<accession>A0A0J1B3C8</accession>
<gene>
    <name evidence="2" type="ORF">CC85DRAFT_285892</name>
</gene>
<feature type="region of interest" description="Disordered" evidence="1">
    <location>
        <begin position="1"/>
        <end position="68"/>
    </location>
</feature>
<keyword evidence="3" id="KW-1185">Reference proteome</keyword>
<proteinExistence type="predicted"/>
<sequence>MVNRPRAGTAPSSTRPPTLTQLTPLARSRSPSLSAPPILTTVPSVSASASASSASASTSTSGHSSLSSLTHPLPPILAPAPFPAPHPFADFFAAAHSPTPSPSPDPILSEPMPSPATAPAYITELRHRLVDALHEVQHLLGSVRRSELDNDYLCHQVTKLTIQREALRDELEARGRGAVGVSTESQSAGGAVGVSSESESGGGAISMSTENESGGGAVSTNFESESGAESIESESDDGPSDMVSGEYESDNKVNTADEDNTWEEDTGEYEEEAA</sequence>
<evidence type="ECO:0000256" key="1">
    <source>
        <dbReference type="SAM" id="MobiDB-lite"/>
    </source>
</evidence>
<dbReference type="Proteomes" id="UP000053611">
    <property type="component" value="Unassembled WGS sequence"/>
</dbReference>
<feature type="compositionally biased region" description="Low complexity" evidence="1">
    <location>
        <begin position="16"/>
        <end position="68"/>
    </location>
</feature>
<dbReference type="AlphaFoldDB" id="A0A0J1B3C8"/>
<evidence type="ECO:0000313" key="3">
    <source>
        <dbReference type="Proteomes" id="UP000053611"/>
    </source>
</evidence>
<dbReference type="EMBL" id="KQ087209">
    <property type="protein sequence ID" value="KLT42129.1"/>
    <property type="molecule type" value="Genomic_DNA"/>
</dbReference>